<sequence>MYKKYSISTSRINGKVLRVEQISAAVLEHAGYHHGARNLDDVIVGIAQDFVGSNNVRLITKSGQFGSRSAGGKDAAQSRYGHTKPEKILPYLIREEDDPLLTYKIDENEHVEPEIYYPIIPWVLINGAYGIGTAWSTFIPNYDFKDILNYLRARIQGKQLSPLTPKYRGYKGNC</sequence>
<dbReference type="PROSITE" id="PS52040">
    <property type="entry name" value="TOPO_IIA"/>
    <property type="match status" value="1"/>
</dbReference>
<keyword evidence="5" id="KW-0067">ATP-binding</keyword>
<keyword evidence="8 10" id="KW-0413">Isomerase</keyword>
<evidence type="ECO:0000256" key="3">
    <source>
        <dbReference type="ARBA" id="ARBA00012895"/>
    </source>
</evidence>
<feature type="domain" description="Topo IIA-type catalytic" evidence="9">
    <location>
        <begin position="1"/>
        <end position="174"/>
    </location>
</feature>
<evidence type="ECO:0000256" key="7">
    <source>
        <dbReference type="ARBA" id="ARBA00023125"/>
    </source>
</evidence>
<dbReference type="InterPro" id="IPR001154">
    <property type="entry name" value="TopoII_euk"/>
</dbReference>
<comment type="caution">
    <text evidence="10">The sequence shown here is derived from an EMBL/GenBank/DDBJ whole genome shotgun (WGS) entry which is preliminary data.</text>
</comment>
<name>T1AFE4_9ZZZZ</name>
<dbReference type="EC" id="5.6.2.2" evidence="3"/>
<evidence type="ECO:0000313" key="10">
    <source>
        <dbReference type="EMBL" id="EQD55358.1"/>
    </source>
</evidence>
<dbReference type="GO" id="GO:0000819">
    <property type="term" value="P:sister chromatid segregation"/>
    <property type="evidence" value="ECO:0007669"/>
    <property type="project" value="TreeGrafter"/>
</dbReference>
<dbReference type="PANTHER" id="PTHR10169">
    <property type="entry name" value="DNA TOPOISOMERASE/GYRASE"/>
    <property type="match status" value="1"/>
</dbReference>
<keyword evidence="4" id="KW-0547">Nucleotide-binding</keyword>
<accession>T1AFE4</accession>
<dbReference type="PANTHER" id="PTHR10169:SF38">
    <property type="entry name" value="DNA TOPOISOMERASE 2"/>
    <property type="match status" value="1"/>
</dbReference>
<evidence type="ECO:0000256" key="2">
    <source>
        <dbReference type="ARBA" id="ARBA00001946"/>
    </source>
</evidence>
<dbReference type="PRINTS" id="PR01158">
    <property type="entry name" value="TOPISMRASEII"/>
</dbReference>
<gene>
    <name evidence="10" type="ORF">B1B_09267</name>
</gene>
<protein>
    <recommendedName>
        <fullName evidence="3">DNA topoisomerase (ATP-hydrolyzing)</fullName>
        <ecNumber evidence="3">5.6.2.2</ecNumber>
    </recommendedName>
</protein>
<dbReference type="Pfam" id="PF00521">
    <property type="entry name" value="DNA_topoisoIV"/>
    <property type="match status" value="1"/>
</dbReference>
<keyword evidence="6" id="KW-0799">Topoisomerase</keyword>
<evidence type="ECO:0000256" key="1">
    <source>
        <dbReference type="ARBA" id="ARBA00000185"/>
    </source>
</evidence>
<evidence type="ECO:0000256" key="6">
    <source>
        <dbReference type="ARBA" id="ARBA00023029"/>
    </source>
</evidence>
<dbReference type="InterPro" id="IPR050634">
    <property type="entry name" value="DNA_Topoisomerase_II"/>
</dbReference>
<dbReference type="GO" id="GO:0005634">
    <property type="term" value="C:nucleus"/>
    <property type="evidence" value="ECO:0007669"/>
    <property type="project" value="TreeGrafter"/>
</dbReference>
<dbReference type="GO" id="GO:0005524">
    <property type="term" value="F:ATP binding"/>
    <property type="evidence" value="ECO:0007669"/>
    <property type="project" value="UniProtKB-KW"/>
</dbReference>
<reference evidence="10" key="2">
    <citation type="journal article" date="2014" name="ISME J.">
        <title>Microbial stratification in low pH oxic and suboxic macroscopic growths along an acid mine drainage.</title>
        <authorList>
            <person name="Mendez-Garcia C."/>
            <person name="Mesa V."/>
            <person name="Sprenger R.R."/>
            <person name="Richter M."/>
            <person name="Diez M.S."/>
            <person name="Solano J."/>
            <person name="Bargiela R."/>
            <person name="Golyshina O.V."/>
            <person name="Manteca A."/>
            <person name="Ramos J.L."/>
            <person name="Gallego J.R."/>
            <person name="Llorente I."/>
            <person name="Martins Dos Santos V.A."/>
            <person name="Jensen O.N."/>
            <person name="Pelaez A.I."/>
            <person name="Sanchez J."/>
            <person name="Ferrer M."/>
        </authorList>
    </citation>
    <scope>NUCLEOTIDE SEQUENCE</scope>
</reference>
<dbReference type="EMBL" id="AUZY01006107">
    <property type="protein sequence ID" value="EQD55358.1"/>
    <property type="molecule type" value="Genomic_DNA"/>
</dbReference>
<evidence type="ECO:0000256" key="5">
    <source>
        <dbReference type="ARBA" id="ARBA00022840"/>
    </source>
</evidence>
<dbReference type="InterPro" id="IPR013760">
    <property type="entry name" value="Topo_IIA-like_dom_sf"/>
</dbReference>
<keyword evidence="7" id="KW-0238">DNA-binding</keyword>
<comment type="catalytic activity">
    <reaction evidence="1">
        <text>ATP-dependent breakage, passage and rejoining of double-stranded DNA.</text>
        <dbReference type="EC" id="5.6.2.2"/>
    </reaction>
</comment>
<evidence type="ECO:0000256" key="8">
    <source>
        <dbReference type="ARBA" id="ARBA00023235"/>
    </source>
</evidence>
<evidence type="ECO:0000259" key="9">
    <source>
        <dbReference type="PROSITE" id="PS52040"/>
    </source>
</evidence>
<dbReference type="GO" id="GO:0003918">
    <property type="term" value="F:DNA topoisomerase type II (double strand cut, ATP-hydrolyzing) activity"/>
    <property type="evidence" value="ECO:0007669"/>
    <property type="project" value="UniProtKB-EC"/>
</dbReference>
<dbReference type="InterPro" id="IPR002205">
    <property type="entry name" value="Topo_IIA_dom_A"/>
</dbReference>
<reference evidence="10" key="1">
    <citation type="submission" date="2013-08" db="EMBL/GenBank/DDBJ databases">
        <authorList>
            <person name="Mendez C."/>
            <person name="Richter M."/>
            <person name="Ferrer M."/>
            <person name="Sanchez J."/>
        </authorList>
    </citation>
    <scope>NUCLEOTIDE SEQUENCE</scope>
</reference>
<dbReference type="GO" id="GO:0003677">
    <property type="term" value="F:DNA binding"/>
    <property type="evidence" value="ECO:0007669"/>
    <property type="project" value="UniProtKB-KW"/>
</dbReference>
<dbReference type="Gene3D" id="3.90.199.10">
    <property type="entry name" value="Topoisomerase II, domain 5"/>
    <property type="match status" value="1"/>
</dbReference>
<feature type="non-terminal residue" evidence="10">
    <location>
        <position position="174"/>
    </location>
</feature>
<proteinExistence type="predicted"/>
<evidence type="ECO:0000256" key="4">
    <source>
        <dbReference type="ARBA" id="ARBA00022741"/>
    </source>
</evidence>
<dbReference type="AlphaFoldDB" id="T1AFE4"/>
<dbReference type="SUPFAM" id="SSF56719">
    <property type="entry name" value="Type II DNA topoisomerase"/>
    <property type="match status" value="1"/>
</dbReference>
<comment type="cofactor">
    <cofactor evidence="2">
        <name>Mg(2+)</name>
        <dbReference type="ChEBI" id="CHEBI:18420"/>
    </cofactor>
</comment>
<dbReference type="GO" id="GO:0006265">
    <property type="term" value="P:DNA topological change"/>
    <property type="evidence" value="ECO:0007669"/>
    <property type="project" value="InterPro"/>
</dbReference>
<dbReference type="InterPro" id="IPR013758">
    <property type="entry name" value="Topo_IIA_A/C_ab"/>
</dbReference>
<dbReference type="GO" id="GO:0000712">
    <property type="term" value="P:resolution of meiotic recombination intermediates"/>
    <property type="evidence" value="ECO:0007669"/>
    <property type="project" value="TreeGrafter"/>
</dbReference>
<organism evidence="10">
    <name type="scientific">mine drainage metagenome</name>
    <dbReference type="NCBI Taxonomy" id="410659"/>
    <lineage>
        <taxon>unclassified sequences</taxon>
        <taxon>metagenomes</taxon>
        <taxon>ecological metagenomes</taxon>
    </lineage>
</organism>